<dbReference type="Proteomes" id="UP000608071">
    <property type="component" value="Unassembled WGS sequence"/>
</dbReference>
<dbReference type="SUPFAM" id="SSF52540">
    <property type="entry name" value="P-loop containing nucleoside triphosphate hydrolases"/>
    <property type="match status" value="1"/>
</dbReference>
<keyword evidence="6 11" id="KW-0547">Nucleotide-binding</keyword>
<comment type="subcellular location">
    <subcellularLocation>
        <location evidence="11">Cytoplasm</location>
    </subcellularLocation>
</comment>
<proteinExistence type="inferred from homology"/>
<feature type="binding site" evidence="11">
    <location>
        <position position="109"/>
    </location>
    <ligand>
        <name>ATP</name>
        <dbReference type="ChEBI" id="CHEBI:30616"/>
    </ligand>
</feature>
<accession>A0ABR8SWC0</accession>
<keyword evidence="9 11" id="KW-0057">Aromatic amino acid biosynthesis</keyword>
<evidence type="ECO:0000256" key="4">
    <source>
        <dbReference type="ARBA" id="ARBA00022605"/>
    </source>
</evidence>
<protein>
    <recommendedName>
        <fullName evidence="3 11">Shikimate kinase</fullName>
        <shortName evidence="11">SK</shortName>
        <ecNumber evidence="3 11">2.7.1.71</ecNumber>
    </recommendedName>
</protein>
<gene>
    <name evidence="11" type="primary">aroK</name>
    <name evidence="12" type="ORF">H9647_07020</name>
</gene>
<feature type="binding site" evidence="11">
    <location>
        <position position="49"/>
    </location>
    <ligand>
        <name>substrate</name>
    </ligand>
</feature>
<keyword evidence="11" id="KW-0963">Cytoplasm</keyword>
<dbReference type="InterPro" id="IPR027417">
    <property type="entry name" value="P-loop_NTPase"/>
</dbReference>
<evidence type="ECO:0000256" key="1">
    <source>
        <dbReference type="ARBA" id="ARBA00004842"/>
    </source>
</evidence>
<evidence type="ECO:0000256" key="10">
    <source>
        <dbReference type="ARBA" id="ARBA00048567"/>
    </source>
</evidence>
<evidence type="ECO:0000256" key="5">
    <source>
        <dbReference type="ARBA" id="ARBA00022679"/>
    </source>
</evidence>
<comment type="similarity">
    <text evidence="2 11">Belongs to the shikimate kinase family.</text>
</comment>
<comment type="pathway">
    <text evidence="1 11">Metabolic intermediate biosynthesis; chorismate biosynthesis; chorismate from D-erythrose 4-phosphate and phosphoenolpyruvate: step 5/7.</text>
</comment>
<reference evidence="12 13" key="1">
    <citation type="submission" date="2020-08" db="EMBL/GenBank/DDBJ databases">
        <title>A Genomic Blueprint of the Chicken Gut Microbiome.</title>
        <authorList>
            <person name="Gilroy R."/>
            <person name="Ravi A."/>
            <person name="Getino M."/>
            <person name="Pursley I."/>
            <person name="Horton D.L."/>
            <person name="Alikhan N.-F."/>
            <person name="Baker D."/>
            <person name="Gharbi K."/>
            <person name="Hall N."/>
            <person name="Watson M."/>
            <person name="Adriaenssens E.M."/>
            <person name="Foster-Nyarko E."/>
            <person name="Jarju S."/>
            <person name="Secka A."/>
            <person name="Antonio M."/>
            <person name="Oren A."/>
            <person name="Chaudhuri R."/>
            <person name="La Ragione R.M."/>
            <person name="Hildebrand F."/>
            <person name="Pallen M.J."/>
        </authorList>
    </citation>
    <scope>NUCLEOTIDE SEQUENCE [LARGE SCALE GENOMIC DNA]</scope>
    <source>
        <strain evidence="12 13">Sa2BVA9</strain>
    </source>
</reference>
<dbReference type="EC" id="2.7.1.71" evidence="3 11"/>
<dbReference type="GO" id="GO:0016301">
    <property type="term" value="F:kinase activity"/>
    <property type="evidence" value="ECO:0007669"/>
    <property type="project" value="UniProtKB-KW"/>
</dbReference>
<feature type="binding site" evidence="11">
    <location>
        <position position="7"/>
    </location>
    <ligand>
        <name>Mg(2+)</name>
        <dbReference type="ChEBI" id="CHEBI:18420"/>
    </ligand>
</feature>
<keyword evidence="11" id="KW-0479">Metal-binding</keyword>
<feature type="binding site" evidence="11">
    <location>
        <position position="127"/>
    </location>
    <ligand>
        <name>substrate</name>
    </ligand>
</feature>
<feature type="binding site" evidence="11">
    <location>
        <position position="71"/>
    </location>
    <ligand>
        <name>substrate</name>
    </ligand>
</feature>
<dbReference type="InterPro" id="IPR000623">
    <property type="entry name" value="Shikimate_kinase/TSH1"/>
</dbReference>
<comment type="cofactor">
    <cofactor evidence="11">
        <name>Mg(2+)</name>
        <dbReference type="ChEBI" id="CHEBI:18420"/>
    </cofactor>
    <text evidence="11">Binds 1 Mg(2+) ion per subunit.</text>
</comment>
<evidence type="ECO:0000256" key="7">
    <source>
        <dbReference type="ARBA" id="ARBA00022777"/>
    </source>
</evidence>
<evidence type="ECO:0000256" key="11">
    <source>
        <dbReference type="HAMAP-Rule" id="MF_00109"/>
    </source>
</evidence>
<feature type="binding site" evidence="11">
    <location>
        <position position="25"/>
    </location>
    <ligand>
        <name>substrate</name>
    </ligand>
</feature>
<evidence type="ECO:0000256" key="2">
    <source>
        <dbReference type="ARBA" id="ARBA00006997"/>
    </source>
</evidence>
<keyword evidence="4 11" id="KW-0028">Amino-acid biosynthesis</keyword>
<evidence type="ECO:0000313" key="12">
    <source>
        <dbReference type="EMBL" id="MBD7967807.1"/>
    </source>
</evidence>
<dbReference type="Gene3D" id="3.40.50.300">
    <property type="entry name" value="P-loop containing nucleotide triphosphate hydrolases"/>
    <property type="match status" value="1"/>
</dbReference>
<dbReference type="HAMAP" id="MF_00109">
    <property type="entry name" value="Shikimate_kinase"/>
    <property type="match status" value="1"/>
</dbReference>
<comment type="function">
    <text evidence="11">Catalyzes the specific phosphorylation of the 3-hydroxyl group of shikimic acid using ATP as a cosubstrate.</text>
</comment>
<comment type="caution">
    <text evidence="11">Lacks conserved residue(s) required for the propagation of feature annotation.</text>
</comment>
<keyword evidence="11" id="KW-0460">Magnesium</keyword>
<dbReference type="InterPro" id="IPR023000">
    <property type="entry name" value="Shikimate_kinase_CS"/>
</dbReference>
<dbReference type="CDD" id="cd00464">
    <property type="entry name" value="SK"/>
    <property type="match status" value="1"/>
</dbReference>
<dbReference type="InterPro" id="IPR031322">
    <property type="entry name" value="Shikimate/glucono_kinase"/>
</dbReference>
<evidence type="ECO:0000256" key="8">
    <source>
        <dbReference type="ARBA" id="ARBA00022840"/>
    </source>
</evidence>
<evidence type="ECO:0000256" key="3">
    <source>
        <dbReference type="ARBA" id="ARBA00012154"/>
    </source>
</evidence>
<keyword evidence="7 11" id="KW-0418">Kinase</keyword>
<keyword evidence="13" id="KW-1185">Reference proteome</keyword>
<evidence type="ECO:0000256" key="9">
    <source>
        <dbReference type="ARBA" id="ARBA00023141"/>
    </source>
</evidence>
<dbReference type="PRINTS" id="PR01100">
    <property type="entry name" value="SHIKIMTKNASE"/>
</dbReference>
<dbReference type="Pfam" id="PF01202">
    <property type="entry name" value="SKI"/>
    <property type="match status" value="1"/>
</dbReference>
<comment type="subunit">
    <text evidence="11">Monomer.</text>
</comment>
<organism evidence="12 13">
    <name type="scientific">Paenibacillus gallinarum</name>
    <dbReference type="NCBI Taxonomy" id="2762232"/>
    <lineage>
        <taxon>Bacteria</taxon>
        <taxon>Bacillati</taxon>
        <taxon>Bacillota</taxon>
        <taxon>Bacilli</taxon>
        <taxon>Bacillales</taxon>
        <taxon>Paenibacillaceae</taxon>
        <taxon>Paenibacillus</taxon>
    </lineage>
</organism>
<dbReference type="PANTHER" id="PTHR21087">
    <property type="entry name" value="SHIKIMATE KINASE"/>
    <property type="match status" value="1"/>
</dbReference>
<evidence type="ECO:0000313" key="13">
    <source>
        <dbReference type="Proteomes" id="UP000608071"/>
    </source>
</evidence>
<keyword evidence="5 11" id="KW-0808">Transferase</keyword>
<comment type="catalytic activity">
    <reaction evidence="10 11">
        <text>shikimate + ATP = 3-phosphoshikimate + ADP + H(+)</text>
        <dbReference type="Rhea" id="RHEA:13121"/>
        <dbReference type="ChEBI" id="CHEBI:15378"/>
        <dbReference type="ChEBI" id="CHEBI:30616"/>
        <dbReference type="ChEBI" id="CHEBI:36208"/>
        <dbReference type="ChEBI" id="CHEBI:145989"/>
        <dbReference type="ChEBI" id="CHEBI:456216"/>
        <dbReference type="EC" id="2.7.1.71"/>
    </reaction>
</comment>
<name>A0ABR8SWC0_9BACL</name>
<dbReference type="EMBL" id="JACSQL010000002">
    <property type="protein sequence ID" value="MBD7967807.1"/>
    <property type="molecule type" value="Genomic_DNA"/>
</dbReference>
<keyword evidence="8 11" id="KW-0067">ATP-binding</keyword>
<dbReference type="PANTHER" id="PTHR21087:SF16">
    <property type="entry name" value="SHIKIMATE KINASE 1, CHLOROPLASTIC"/>
    <property type="match status" value="1"/>
</dbReference>
<feature type="binding site" evidence="11">
    <location>
        <begin position="3"/>
        <end position="8"/>
    </location>
    <ligand>
        <name>ATP</name>
        <dbReference type="ChEBI" id="CHEBI:30616"/>
    </ligand>
</feature>
<comment type="caution">
    <text evidence="12">The sequence shown here is derived from an EMBL/GenBank/DDBJ whole genome shotgun (WGS) entry which is preliminary data.</text>
</comment>
<evidence type="ECO:0000256" key="6">
    <source>
        <dbReference type="ARBA" id="ARBA00022741"/>
    </source>
</evidence>
<sequence>MMGTGKTTVSSILAQELGYTRIDIDTEIEAQEGCPIPVLFQEKGERYFRQVESDTLCRILKDSSQVVSTGGGCVLRTENQKIMKDAGWVIALTASPESIISRVSSSGDRPLLKGNVEERIKNIMEERKDAYSFADVTIDTSELSPEEVVHHILTLYRV</sequence>
<dbReference type="PROSITE" id="PS01128">
    <property type="entry name" value="SHIKIMATE_KINASE"/>
    <property type="match status" value="1"/>
</dbReference>